<name>A0A7W7BSH7_9MICO</name>
<gene>
    <name evidence="1" type="ORF">BKA24_001760</name>
</gene>
<organism evidence="1 2">
    <name type="scientific">Microbacterium marinum</name>
    <dbReference type="NCBI Taxonomy" id="421115"/>
    <lineage>
        <taxon>Bacteria</taxon>
        <taxon>Bacillati</taxon>
        <taxon>Actinomycetota</taxon>
        <taxon>Actinomycetes</taxon>
        <taxon>Micrococcales</taxon>
        <taxon>Microbacteriaceae</taxon>
        <taxon>Microbacterium</taxon>
    </lineage>
</organism>
<dbReference type="AlphaFoldDB" id="A0A7W7BSH7"/>
<proteinExistence type="predicted"/>
<dbReference type="RefSeq" id="WP_184217189.1">
    <property type="nucleotide sequence ID" value="NZ_JACHMD010000001.1"/>
</dbReference>
<evidence type="ECO:0000313" key="2">
    <source>
        <dbReference type="Proteomes" id="UP000573729"/>
    </source>
</evidence>
<sequence length="230" mass="25211">MSTHTEPQTPEQIAAAVLAAHAIQPHWNRNGEQVAALLAEAVEAAREGYTAPEPKREPSQAEEIADRIARDIWANVDCDAPFGWINRENGDTAEDFDALADRLGTTPRELDDALTTADRFEADDDGLATDWPEDQEEPPTREQIMGDWVPASGMDYLADALDIRYVIAGHDRSYRDVEVCIGLGGPNVFIETAERHVSVHWGFSSAQRGLPSVFIEGLAEAAEELWGMGA</sequence>
<accession>A0A7W7BSH7</accession>
<protein>
    <submittedName>
        <fullName evidence="1">Uncharacterized protein</fullName>
    </submittedName>
</protein>
<dbReference type="EMBL" id="JACHMD010000001">
    <property type="protein sequence ID" value="MBB4667051.1"/>
    <property type="molecule type" value="Genomic_DNA"/>
</dbReference>
<dbReference type="Proteomes" id="UP000573729">
    <property type="component" value="Unassembled WGS sequence"/>
</dbReference>
<evidence type="ECO:0000313" key="1">
    <source>
        <dbReference type="EMBL" id="MBB4667051.1"/>
    </source>
</evidence>
<reference evidence="1 2" key="1">
    <citation type="submission" date="2020-08" db="EMBL/GenBank/DDBJ databases">
        <title>Sequencing the genomes of 1000 actinobacteria strains.</title>
        <authorList>
            <person name="Klenk H.-P."/>
        </authorList>
    </citation>
    <scope>NUCLEOTIDE SEQUENCE [LARGE SCALE GENOMIC DNA]</scope>
    <source>
        <strain evidence="1 2">DSM 24947</strain>
    </source>
</reference>
<comment type="caution">
    <text evidence="1">The sequence shown here is derived from an EMBL/GenBank/DDBJ whole genome shotgun (WGS) entry which is preliminary data.</text>
</comment>
<keyword evidence="2" id="KW-1185">Reference proteome</keyword>